<accession>A0A1L3NIC0</accession>
<reference evidence="1 2" key="1">
    <citation type="submission" date="2015-11" db="EMBL/GenBank/DDBJ databases">
        <authorList>
            <person name="Hill K.K."/>
            <person name="Shirey T.B."/>
            <person name="Raphael B."/>
            <person name="Daligault H.E."/>
            <person name="Davenport K.W."/>
            <person name="Bruce D.C."/>
            <person name="Foley B.T."/>
            <person name="Johnson S.L."/>
        </authorList>
    </citation>
    <scope>NUCLEOTIDE SEQUENCE [LARGE SCALE GENOMIC DNA]</scope>
    <source>
        <strain evidence="1 2">CDC_1632</strain>
    </source>
</reference>
<evidence type="ECO:0000313" key="1">
    <source>
        <dbReference type="EMBL" id="APH15854.1"/>
    </source>
</evidence>
<evidence type="ECO:0000313" key="2">
    <source>
        <dbReference type="Proteomes" id="UP000182204"/>
    </source>
</evidence>
<organism evidence="1 2">
    <name type="scientific">Clostridium sporogenes</name>
    <dbReference type="NCBI Taxonomy" id="1509"/>
    <lineage>
        <taxon>Bacteria</taxon>
        <taxon>Bacillati</taxon>
        <taxon>Bacillota</taxon>
        <taxon>Clostridia</taxon>
        <taxon>Eubacteriales</taxon>
        <taxon>Clostridiaceae</taxon>
        <taxon>Clostridium</taxon>
    </lineage>
</organism>
<gene>
    <name evidence="1" type="ORF">NPD5_3652</name>
</gene>
<name>A0A1L3NIC0_CLOSG</name>
<dbReference type="Proteomes" id="UP000182204">
    <property type="component" value="Chromosome"/>
</dbReference>
<proteinExistence type="predicted"/>
<sequence length="30" mass="3757">MFDYKYPELKITWIVRSLKYDIDGWIGYDK</sequence>
<protein>
    <submittedName>
        <fullName evidence="1">Uncharacterized protein</fullName>
    </submittedName>
</protein>
<dbReference type="AlphaFoldDB" id="A0A1L3NIC0"/>
<dbReference type="EMBL" id="CP013243">
    <property type="protein sequence ID" value="APH15854.1"/>
    <property type="molecule type" value="Genomic_DNA"/>
</dbReference>